<evidence type="ECO:0000313" key="2">
    <source>
        <dbReference type="Proteomes" id="UP000326779"/>
    </source>
</evidence>
<organism evidence="1 2">
    <name type="scientific">Schleiferilactobacillus harbinensis</name>
    <dbReference type="NCBI Taxonomy" id="304207"/>
    <lineage>
        <taxon>Bacteria</taxon>
        <taxon>Bacillati</taxon>
        <taxon>Bacillota</taxon>
        <taxon>Bacilli</taxon>
        <taxon>Lactobacillales</taxon>
        <taxon>Lactobacillaceae</taxon>
        <taxon>Schleiferilactobacillus</taxon>
    </lineage>
</organism>
<dbReference type="AlphaFoldDB" id="A0A5P8M6L0"/>
<proteinExistence type="predicted"/>
<accession>A0A5P8M6L0</accession>
<evidence type="ECO:0000313" key="1">
    <source>
        <dbReference type="EMBL" id="QFR24113.1"/>
    </source>
</evidence>
<dbReference type="EMBL" id="CP045143">
    <property type="protein sequence ID" value="QFR24113.1"/>
    <property type="molecule type" value="Genomic_DNA"/>
</dbReference>
<protein>
    <submittedName>
        <fullName evidence="1">Uncharacterized protein</fullName>
    </submittedName>
</protein>
<sequence>MKDQIDFVFLPAHPGIDATHVVKVNGLAIGELTQAPDGTYFFNDYSEGDDTYLDDDIRTLSGAKAETLQLLLKLGYAEEEGGDPHDRPDN</sequence>
<gene>
    <name evidence="1" type="ORF">D1010_12355</name>
</gene>
<dbReference type="RefSeq" id="WP_152261122.1">
    <property type="nucleotide sequence ID" value="NZ_CP045143.1"/>
</dbReference>
<dbReference type="Proteomes" id="UP000326779">
    <property type="component" value="Chromosome"/>
</dbReference>
<dbReference type="KEGG" id="lhb:D1010_12355"/>
<reference evidence="1 2" key="1">
    <citation type="submission" date="2019-10" db="EMBL/GenBank/DDBJ databases">
        <title>The completed genome of Lactobacillus harbinensis M1.</title>
        <authorList>
            <person name="Zheng Y."/>
        </authorList>
    </citation>
    <scope>NUCLEOTIDE SEQUENCE [LARGE SCALE GENOMIC DNA]</scope>
    <source>
        <strain evidence="1 2">M1</strain>
    </source>
</reference>
<name>A0A5P8M6L0_9LACO</name>